<accession>R0CV00</accession>
<feature type="transmembrane region" description="Helical" evidence="1">
    <location>
        <begin position="89"/>
        <end position="109"/>
    </location>
</feature>
<protein>
    <recommendedName>
        <fullName evidence="4">Transmembrane protein</fullName>
    </recommendedName>
</protein>
<evidence type="ECO:0000313" key="2">
    <source>
        <dbReference type="EMBL" id="ENZ80366.1"/>
    </source>
</evidence>
<organism evidence="2 3">
    <name type="scientific">Caulobacter vibrioides OR37</name>
    <dbReference type="NCBI Taxonomy" id="1292034"/>
    <lineage>
        <taxon>Bacteria</taxon>
        <taxon>Pseudomonadati</taxon>
        <taxon>Pseudomonadota</taxon>
        <taxon>Alphaproteobacteria</taxon>
        <taxon>Caulobacterales</taxon>
        <taxon>Caulobacteraceae</taxon>
        <taxon>Caulobacter</taxon>
    </lineage>
</organism>
<feature type="transmembrane region" description="Helical" evidence="1">
    <location>
        <begin position="115"/>
        <end position="136"/>
    </location>
</feature>
<evidence type="ECO:0000313" key="3">
    <source>
        <dbReference type="Proteomes" id="UP000013063"/>
    </source>
</evidence>
<reference evidence="2 3" key="1">
    <citation type="journal article" date="2013" name="Genome Announc.">
        <title>Draft Genome Sequence for Caulobacter sp. Strain OR37, a Bacterium Tolerant to Heavy Metals.</title>
        <authorList>
            <person name="Utturkar S.M."/>
            <person name="Bollmann A."/>
            <person name="Brzoska R.M."/>
            <person name="Klingeman D.M."/>
            <person name="Epstein S.E."/>
            <person name="Palumbo A.V."/>
            <person name="Brown S.D."/>
        </authorList>
    </citation>
    <scope>NUCLEOTIDE SEQUENCE [LARGE SCALE GENOMIC DNA]</scope>
    <source>
        <strain evidence="2 3">OR37</strain>
    </source>
</reference>
<sequence length="150" mass="16212">MTRDEDALRMLAEVEAANAALAERAKAPVWYHPALGLLMGGLAAVEAAPLIWQYAYFPVFGLGIWLLVRAYIRKTGLWIYGFRAGRTRIVALSLALLCGGLAAMSGWLFHARRVVYAPLLTGAVIAVAATVGGLLWEAAFRADLRDGRGL</sequence>
<dbReference type="eggNOG" id="ENOG5033CBA">
    <property type="taxonomic scope" value="Bacteria"/>
</dbReference>
<comment type="caution">
    <text evidence="2">The sequence shown here is derived from an EMBL/GenBank/DDBJ whole genome shotgun (WGS) entry which is preliminary data.</text>
</comment>
<keyword evidence="1" id="KW-0472">Membrane</keyword>
<keyword evidence="3" id="KW-1185">Reference proteome</keyword>
<proteinExistence type="predicted"/>
<dbReference type="AlphaFoldDB" id="R0CV00"/>
<dbReference type="STRING" id="1292034.OR37_03781"/>
<keyword evidence="1" id="KW-1133">Transmembrane helix</keyword>
<dbReference type="OrthoDB" id="7409765at2"/>
<evidence type="ECO:0000256" key="1">
    <source>
        <dbReference type="SAM" id="Phobius"/>
    </source>
</evidence>
<dbReference type="EMBL" id="APMP01000034">
    <property type="protein sequence ID" value="ENZ80366.1"/>
    <property type="molecule type" value="Genomic_DNA"/>
</dbReference>
<feature type="transmembrane region" description="Helical" evidence="1">
    <location>
        <begin position="51"/>
        <end position="68"/>
    </location>
</feature>
<gene>
    <name evidence="2" type="ORF">OR37_03781</name>
</gene>
<dbReference type="PATRIC" id="fig|1292034.3.peg.3752"/>
<evidence type="ECO:0008006" key="4">
    <source>
        <dbReference type="Google" id="ProtNLM"/>
    </source>
</evidence>
<feature type="transmembrane region" description="Helical" evidence="1">
    <location>
        <begin position="29"/>
        <end position="45"/>
    </location>
</feature>
<name>R0CV00_CAUVI</name>
<dbReference type="RefSeq" id="WP_004623515.1">
    <property type="nucleotide sequence ID" value="NZ_APMP01000034.1"/>
</dbReference>
<dbReference type="Proteomes" id="UP000013063">
    <property type="component" value="Unassembled WGS sequence"/>
</dbReference>
<keyword evidence="1" id="KW-0812">Transmembrane</keyword>